<proteinExistence type="predicted"/>
<dbReference type="RefSeq" id="WP_189625691.1">
    <property type="nucleotide sequence ID" value="NZ_BNAF01000004.1"/>
</dbReference>
<reference evidence="2" key="1">
    <citation type="journal article" date="2019" name="Int. J. Syst. Evol. Microbiol.">
        <title>The Global Catalogue of Microorganisms (GCM) 10K type strain sequencing project: providing services to taxonomists for standard genome sequencing and annotation.</title>
        <authorList>
            <consortium name="The Broad Institute Genomics Platform"/>
            <consortium name="The Broad Institute Genome Sequencing Center for Infectious Disease"/>
            <person name="Wu L."/>
            <person name="Ma J."/>
        </authorList>
    </citation>
    <scope>NUCLEOTIDE SEQUENCE [LARGE SCALE GENOMIC DNA]</scope>
    <source>
        <strain evidence="2">CGMCC 1.12966</strain>
    </source>
</reference>
<dbReference type="Proteomes" id="UP000620550">
    <property type="component" value="Unassembled WGS sequence"/>
</dbReference>
<name>A0ABQ3HSK1_9SPHI</name>
<accession>A0ABQ3HSK1</accession>
<comment type="caution">
    <text evidence="1">The sequence shown here is derived from an EMBL/GenBank/DDBJ whole genome shotgun (WGS) entry which is preliminary data.</text>
</comment>
<evidence type="ECO:0008006" key="3">
    <source>
        <dbReference type="Google" id="ProtNLM"/>
    </source>
</evidence>
<dbReference type="EMBL" id="BNAF01000004">
    <property type="protein sequence ID" value="GHE30312.1"/>
    <property type="molecule type" value="Genomic_DNA"/>
</dbReference>
<organism evidence="1 2">
    <name type="scientific">Sphingobacterium griseoflavum</name>
    <dbReference type="NCBI Taxonomy" id="1474952"/>
    <lineage>
        <taxon>Bacteria</taxon>
        <taxon>Pseudomonadati</taxon>
        <taxon>Bacteroidota</taxon>
        <taxon>Sphingobacteriia</taxon>
        <taxon>Sphingobacteriales</taxon>
        <taxon>Sphingobacteriaceae</taxon>
        <taxon>Sphingobacterium</taxon>
    </lineage>
</organism>
<protein>
    <recommendedName>
        <fullName evidence="3">Outer membrane protein beta-barrel domain-containing protein</fullName>
    </recommendedName>
</protein>
<gene>
    <name evidence="1" type="ORF">GCM10017764_11540</name>
</gene>
<evidence type="ECO:0000313" key="1">
    <source>
        <dbReference type="EMBL" id="GHE30312.1"/>
    </source>
</evidence>
<keyword evidence="2" id="KW-1185">Reference proteome</keyword>
<evidence type="ECO:0000313" key="2">
    <source>
        <dbReference type="Proteomes" id="UP000620550"/>
    </source>
</evidence>
<sequence>MKRIFLIVLVIMAVQQLLHAQHISYRNQQEVGLVSYGPMPLEIGFAARSFHGVAIGDAHTLGVNVGVNRFPIEGKSTIWTVPLTIKNRYVLSPRRKAAFFTDLDVGYALASLNKERKAVPVWSTYDGGVVMNPQIGLKLASPSQNFFWTITGGYLYQRLAITTYSNYDPNFNSRDPSTVDWIGDFNRERNRYAVHRLTFMLGFGF</sequence>